<dbReference type="InterPro" id="IPR006527">
    <property type="entry name" value="F-box-assoc_dom_typ1"/>
</dbReference>
<evidence type="ECO:0000313" key="3">
    <source>
        <dbReference type="Proteomes" id="UP000030687"/>
    </source>
</evidence>
<dbReference type="Pfam" id="PF00646">
    <property type="entry name" value="F-box"/>
    <property type="match status" value="1"/>
</dbReference>
<dbReference type="OMA" id="NTAYEIS"/>
<sequence>MVLFDSEDSPDDIMVEILSRLPVKSLIRLRCVCKSWYAFIKNPSFVSKHLKHDVNTRLIVIYAIEDDTEEHSHPKEYFCLFPDQTLEDLSLEDLSTQEPVLGSFKGLYCGIVFIEGINNRITLWNIATRESITLPKYRAILPQYTRIFRTNIGFGLDLKTKDYKVILIITLWDEKRDSSCAFSLVAVYTLCTNSWRNLKSIDYTMRLSSERTYLDEAFYWLLRLENHNDNYVILSFHMTDEKFREIPGPCRLESSLDVTVGVYYQSLSLLMLDTVDNCFKIWVMKKKNWIKQLTVGPFVGIFQPLRFWKKGAFFVESNSSQLLLYEPDTGELRDFELECCWFSIYIYTESLITLKGRDN</sequence>
<gene>
    <name evidence="2" type="ORF">CICLE_v10027518mg</name>
</gene>
<dbReference type="Gramene" id="ESR38727">
    <property type="protein sequence ID" value="ESR38727"/>
    <property type="gene ID" value="CICLE_v10027518mg"/>
</dbReference>
<dbReference type="Pfam" id="PF07734">
    <property type="entry name" value="FBA_1"/>
    <property type="match status" value="1"/>
</dbReference>
<feature type="non-terminal residue" evidence="2">
    <location>
        <position position="359"/>
    </location>
</feature>
<dbReference type="Proteomes" id="UP000030687">
    <property type="component" value="Unassembled WGS sequence"/>
</dbReference>
<accession>V4SDV1</accession>
<dbReference type="OrthoDB" id="5314306at2759"/>
<dbReference type="Gene3D" id="1.20.1280.50">
    <property type="match status" value="1"/>
</dbReference>
<feature type="domain" description="F-box" evidence="1">
    <location>
        <begin position="3"/>
        <end position="50"/>
    </location>
</feature>
<dbReference type="PANTHER" id="PTHR31672">
    <property type="entry name" value="BNACNNG10540D PROTEIN"/>
    <property type="match status" value="1"/>
</dbReference>
<dbReference type="InterPro" id="IPR017451">
    <property type="entry name" value="F-box-assoc_interact_dom"/>
</dbReference>
<organism evidence="2 3">
    <name type="scientific">Citrus clementina</name>
    <name type="common">Clementine</name>
    <name type="synonym">Citrus deliciosa x Citrus sinensis</name>
    <dbReference type="NCBI Taxonomy" id="85681"/>
    <lineage>
        <taxon>Eukaryota</taxon>
        <taxon>Viridiplantae</taxon>
        <taxon>Streptophyta</taxon>
        <taxon>Embryophyta</taxon>
        <taxon>Tracheophyta</taxon>
        <taxon>Spermatophyta</taxon>
        <taxon>Magnoliopsida</taxon>
        <taxon>eudicotyledons</taxon>
        <taxon>Gunneridae</taxon>
        <taxon>Pentapetalae</taxon>
        <taxon>rosids</taxon>
        <taxon>malvids</taxon>
        <taxon>Sapindales</taxon>
        <taxon>Rutaceae</taxon>
        <taxon>Aurantioideae</taxon>
        <taxon>Citrus</taxon>
    </lineage>
</organism>
<dbReference type="InterPro" id="IPR001810">
    <property type="entry name" value="F-box_dom"/>
</dbReference>
<dbReference type="SMART" id="SM00256">
    <property type="entry name" value="FBOX"/>
    <property type="match status" value="1"/>
</dbReference>
<dbReference type="PROSITE" id="PS50181">
    <property type="entry name" value="FBOX"/>
    <property type="match status" value="1"/>
</dbReference>
<dbReference type="EMBL" id="KI536925">
    <property type="protein sequence ID" value="ESR38727.1"/>
    <property type="molecule type" value="Genomic_DNA"/>
</dbReference>
<reference evidence="2 3" key="1">
    <citation type="submission" date="2013-10" db="EMBL/GenBank/DDBJ databases">
        <authorList>
            <consortium name="International Citrus Genome Consortium"/>
            <person name="Jenkins J."/>
            <person name="Schmutz J."/>
            <person name="Prochnik S."/>
            <person name="Rokhsar D."/>
            <person name="Gmitter F."/>
            <person name="Ollitrault P."/>
            <person name="Machado M."/>
            <person name="Talon M."/>
            <person name="Wincker P."/>
            <person name="Jaillon O."/>
            <person name="Morgante M."/>
        </authorList>
    </citation>
    <scope>NUCLEOTIDE SEQUENCE</scope>
    <source>
        <strain evidence="3">cv. Clemenules</strain>
    </source>
</reference>
<keyword evidence="3" id="KW-1185">Reference proteome</keyword>
<dbReference type="STRING" id="85681.V4SDV1"/>
<dbReference type="InterPro" id="IPR050796">
    <property type="entry name" value="SCF_F-box_component"/>
</dbReference>
<dbReference type="NCBIfam" id="TIGR01640">
    <property type="entry name" value="F_box_assoc_1"/>
    <property type="match status" value="1"/>
</dbReference>
<evidence type="ECO:0000259" key="1">
    <source>
        <dbReference type="PROSITE" id="PS50181"/>
    </source>
</evidence>
<dbReference type="KEGG" id="cic:CICLE_v10027518mg"/>
<dbReference type="CDD" id="cd22157">
    <property type="entry name" value="F-box_AtFBW1-like"/>
    <property type="match status" value="1"/>
</dbReference>
<dbReference type="AlphaFoldDB" id="V4SDV1"/>
<dbReference type="eggNOG" id="ENOG502S2XW">
    <property type="taxonomic scope" value="Eukaryota"/>
</dbReference>
<dbReference type="InterPro" id="IPR036047">
    <property type="entry name" value="F-box-like_dom_sf"/>
</dbReference>
<dbReference type="InParanoid" id="V4SDV1"/>
<dbReference type="FunCoup" id="V4SDV1">
    <property type="interactions" value="116"/>
</dbReference>
<name>V4SDV1_CITCL</name>
<proteinExistence type="predicted"/>
<protein>
    <recommendedName>
        <fullName evidence="1">F-box domain-containing protein</fullName>
    </recommendedName>
</protein>
<dbReference type="PANTHER" id="PTHR31672:SF10">
    <property type="entry name" value="F-BOX DOMAIN-CONTAINING PROTEIN"/>
    <property type="match status" value="1"/>
</dbReference>
<evidence type="ECO:0000313" key="2">
    <source>
        <dbReference type="EMBL" id="ESR38727.1"/>
    </source>
</evidence>
<dbReference type="SUPFAM" id="SSF81383">
    <property type="entry name" value="F-box domain"/>
    <property type="match status" value="1"/>
</dbReference>